<evidence type="ECO:0000256" key="4">
    <source>
        <dbReference type="ARBA" id="ARBA00023136"/>
    </source>
</evidence>
<dbReference type="AlphaFoldDB" id="A0A7W7ZHY3"/>
<comment type="subcellular location">
    <subcellularLocation>
        <location evidence="1">Membrane</location>
        <topology evidence="1">Multi-pass membrane protein</topology>
    </subcellularLocation>
</comment>
<dbReference type="PANTHER" id="PTHR23508:SF10">
    <property type="entry name" value="CARBOXYLIC ACID TRANSPORTER PROTEIN HOMOLOG"/>
    <property type="match status" value="1"/>
</dbReference>
<sequence>MSASKQEREIETHIPERMDRLPWSRWHVRIITALGTSWLLDGLEVTFVGSLSGVLESKHGLSLTDPQVTAAATIYLAGAVCGALFFGHLTDRLGRKKLFLVTLATYSVATICTALSMNFFFFAFCRFFTGLGIGGEYAAINSAVDELIPGKVRGTVDLFVNATFWIGATVGSIAAFILLGGHGLPLDKSWRYAFGIGGALGLGVLLLRLKVPGSPRWLMLRGKEEDANRVVDAIELEVKRTGKQITAPTDKKLELTTRDHTPFSDIFKNMVGENRTRSLLGLALMVGQSFFFNAVFFTYALIGKKFYHISDQSLPLQLLPFAIASFLGPLILGRLFDTIGRKPMITATYGIAGLMLAGVCYPFAHGTIGLRGLGICFAMIFFVASSAASAAYLTISEIFPLEMRAFAIAVFYAIGTLIGGVGAPLLFGELISTGSKVHVAEGWALGAALMLFAAAMEGWVGVEAAGQSLESVSKPLQSR</sequence>
<gene>
    <name evidence="7" type="ORF">HDF16_004939</name>
</gene>
<keyword evidence="3 5" id="KW-1133">Transmembrane helix</keyword>
<dbReference type="InterPro" id="IPR036259">
    <property type="entry name" value="MFS_trans_sf"/>
</dbReference>
<dbReference type="GO" id="GO:0046943">
    <property type="term" value="F:carboxylic acid transmembrane transporter activity"/>
    <property type="evidence" value="ECO:0007669"/>
    <property type="project" value="TreeGrafter"/>
</dbReference>
<feature type="transmembrane region" description="Helical" evidence="5">
    <location>
        <begin position="190"/>
        <end position="209"/>
    </location>
</feature>
<feature type="transmembrane region" description="Helical" evidence="5">
    <location>
        <begin position="156"/>
        <end position="178"/>
    </location>
</feature>
<feature type="transmembrane region" description="Helical" evidence="5">
    <location>
        <begin position="279"/>
        <end position="302"/>
    </location>
</feature>
<dbReference type="Pfam" id="PF00083">
    <property type="entry name" value="Sugar_tr"/>
    <property type="match status" value="1"/>
</dbReference>
<feature type="transmembrane region" description="Helical" evidence="5">
    <location>
        <begin position="442"/>
        <end position="462"/>
    </location>
</feature>
<protein>
    <submittedName>
        <fullName evidence="7">MFS family permease</fullName>
    </submittedName>
</protein>
<dbReference type="RefSeq" id="WP_184222341.1">
    <property type="nucleotide sequence ID" value="NZ_JACHIP010000010.1"/>
</dbReference>
<feature type="transmembrane region" description="Helical" evidence="5">
    <location>
        <begin position="344"/>
        <end position="364"/>
    </location>
</feature>
<reference evidence="7 8" key="1">
    <citation type="submission" date="2020-08" db="EMBL/GenBank/DDBJ databases">
        <title>Genomic Encyclopedia of Type Strains, Phase IV (KMG-V): Genome sequencing to study the core and pangenomes of soil and plant-associated prokaryotes.</title>
        <authorList>
            <person name="Whitman W."/>
        </authorList>
    </citation>
    <scope>NUCLEOTIDE SEQUENCE [LARGE SCALE GENOMIC DNA]</scope>
    <source>
        <strain evidence="7 8">M8UP14</strain>
    </source>
</reference>
<proteinExistence type="predicted"/>
<dbReference type="EMBL" id="JACHIP010000010">
    <property type="protein sequence ID" value="MBB5060203.1"/>
    <property type="molecule type" value="Genomic_DNA"/>
</dbReference>
<feature type="transmembrane region" description="Helical" evidence="5">
    <location>
        <begin position="370"/>
        <end position="393"/>
    </location>
</feature>
<name>A0A7W7ZHY3_9BACT</name>
<dbReference type="SUPFAM" id="SSF103473">
    <property type="entry name" value="MFS general substrate transporter"/>
    <property type="match status" value="1"/>
</dbReference>
<keyword evidence="8" id="KW-1185">Reference proteome</keyword>
<evidence type="ECO:0000313" key="7">
    <source>
        <dbReference type="EMBL" id="MBB5060203.1"/>
    </source>
</evidence>
<dbReference type="GO" id="GO:0005886">
    <property type="term" value="C:plasma membrane"/>
    <property type="evidence" value="ECO:0007669"/>
    <property type="project" value="TreeGrafter"/>
</dbReference>
<dbReference type="InterPro" id="IPR005828">
    <property type="entry name" value="MFS_sugar_transport-like"/>
</dbReference>
<dbReference type="CDD" id="cd17316">
    <property type="entry name" value="MFS_SV2_like"/>
    <property type="match status" value="1"/>
</dbReference>
<dbReference type="PANTHER" id="PTHR23508">
    <property type="entry name" value="CARBOXYLIC ACID TRANSPORTER PROTEIN HOMOLOG"/>
    <property type="match status" value="1"/>
</dbReference>
<feature type="transmembrane region" description="Helical" evidence="5">
    <location>
        <begin position="68"/>
        <end position="86"/>
    </location>
</feature>
<evidence type="ECO:0000259" key="6">
    <source>
        <dbReference type="PROSITE" id="PS50850"/>
    </source>
</evidence>
<keyword evidence="2 5" id="KW-0812">Transmembrane</keyword>
<dbReference type="Proteomes" id="UP000540989">
    <property type="component" value="Unassembled WGS sequence"/>
</dbReference>
<evidence type="ECO:0000256" key="1">
    <source>
        <dbReference type="ARBA" id="ARBA00004141"/>
    </source>
</evidence>
<evidence type="ECO:0000313" key="8">
    <source>
        <dbReference type="Proteomes" id="UP000540989"/>
    </source>
</evidence>
<feature type="transmembrane region" description="Helical" evidence="5">
    <location>
        <begin position="405"/>
        <end position="427"/>
    </location>
</feature>
<comment type="caution">
    <text evidence="7">The sequence shown here is derived from an EMBL/GenBank/DDBJ whole genome shotgun (WGS) entry which is preliminary data.</text>
</comment>
<evidence type="ECO:0000256" key="5">
    <source>
        <dbReference type="SAM" id="Phobius"/>
    </source>
</evidence>
<organism evidence="7 8">
    <name type="scientific">Granulicella aggregans</name>
    <dbReference type="NCBI Taxonomy" id="474949"/>
    <lineage>
        <taxon>Bacteria</taxon>
        <taxon>Pseudomonadati</taxon>
        <taxon>Acidobacteriota</taxon>
        <taxon>Terriglobia</taxon>
        <taxon>Terriglobales</taxon>
        <taxon>Acidobacteriaceae</taxon>
        <taxon>Granulicella</taxon>
    </lineage>
</organism>
<keyword evidence="4 5" id="KW-0472">Membrane</keyword>
<dbReference type="PROSITE" id="PS50850">
    <property type="entry name" value="MFS"/>
    <property type="match status" value="1"/>
</dbReference>
<accession>A0A7W7ZHY3</accession>
<evidence type="ECO:0000256" key="2">
    <source>
        <dbReference type="ARBA" id="ARBA00022692"/>
    </source>
</evidence>
<feature type="domain" description="Major facilitator superfamily (MFS) profile" evidence="6">
    <location>
        <begin position="30"/>
        <end position="465"/>
    </location>
</feature>
<evidence type="ECO:0000256" key="3">
    <source>
        <dbReference type="ARBA" id="ARBA00022989"/>
    </source>
</evidence>
<feature type="transmembrane region" description="Helical" evidence="5">
    <location>
        <begin position="98"/>
        <end position="121"/>
    </location>
</feature>
<feature type="transmembrane region" description="Helical" evidence="5">
    <location>
        <begin position="314"/>
        <end position="332"/>
    </location>
</feature>
<dbReference type="InterPro" id="IPR020846">
    <property type="entry name" value="MFS_dom"/>
</dbReference>
<dbReference type="Gene3D" id="1.20.1250.20">
    <property type="entry name" value="MFS general substrate transporter like domains"/>
    <property type="match status" value="1"/>
</dbReference>